<dbReference type="InterPro" id="IPR027450">
    <property type="entry name" value="AlkB-like"/>
</dbReference>
<comment type="caution">
    <text evidence="8">The sequence shown here is derived from an EMBL/GenBank/DDBJ whole genome shotgun (WGS) entry which is preliminary data.</text>
</comment>
<dbReference type="PANTHER" id="PTHR16557:SF11">
    <property type="entry name" value="ALPHA-KETOGLUTARATE-DEPENDENT DIOXYGENASE ALKB"/>
    <property type="match status" value="1"/>
</dbReference>
<dbReference type="Gene3D" id="2.60.120.590">
    <property type="entry name" value="Alpha-ketoglutarate-dependent dioxygenase AlkB-like"/>
    <property type="match status" value="1"/>
</dbReference>
<dbReference type="InterPro" id="IPR004574">
    <property type="entry name" value="Alkb"/>
</dbReference>
<dbReference type="InterPro" id="IPR005123">
    <property type="entry name" value="Oxoglu/Fe-dep_dioxygenase_dom"/>
</dbReference>
<feature type="binding site" evidence="6">
    <location>
        <position position="288"/>
    </location>
    <ligand>
        <name>Fe cation</name>
        <dbReference type="ChEBI" id="CHEBI:24875"/>
        <note>catalytic</note>
    </ligand>
</feature>
<evidence type="ECO:0000256" key="3">
    <source>
        <dbReference type="ARBA" id="ARBA00022964"/>
    </source>
</evidence>
<accession>A0AA38TG09</accession>
<organism evidence="8 9">
    <name type="scientific">Centaurea solstitialis</name>
    <name type="common">yellow star-thistle</name>
    <dbReference type="NCBI Taxonomy" id="347529"/>
    <lineage>
        <taxon>Eukaryota</taxon>
        <taxon>Viridiplantae</taxon>
        <taxon>Streptophyta</taxon>
        <taxon>Embryophyta</taxon>
        <taxon>Tracheophyta</taxon>
        <taxon>Spermatophyta</taxon>
        <taxon>Magnoliopsida</taxon>
        <taxon>eudicotyledons</taxon>
        <taxon>Gunneridae</taxon>
        <taxon>Pentapetalae</taxon>
        <taxon>asterids</taxon>
        <taxon>campanulids</taxon>
        <taxon>Asterales</taxon>
        <taxon>Asteraceae</taxon>
        <taxon>Carduoideae</taxon>
        <taxon>Cardueae</taxon>
        <taxon>Centaureinae</taxon>
        <taxon>Centaurea</taxon>
    </lineage>
</organism>
<keyword evidence="4" id="KW-0560">Oxidoreductase</keyword>
<comment type="cofactor">
    <cofactor evidence="6">
        <name>Fe(2+)</name>
        <dbReference type="ChEBI" id="CHEBI:29033"/>
    </cofactor>
    <text evidence="6">Binds 1 Fe(2+) ion per subunit.</text>
</comment>
<dbReference type="SUPFAM" id="SSF51197">
    <property type="entry name" value="Clavaminate synthase-like"/>
    <property type="match status" value="1"/>
</dbReference>
<dbReference type="Proteomes" id="UP001172457">
    <property type="component" value="Chromosome 4"/>
</dbReference>
<feature type="binding site" evidence="6">
    <location>
        <position position="342"/>
    </location>
    <ligand>
        <name>Fe cation</name>
        <dbReference type="ChEBI" id="CHEBI:24875"/>
        <note>catalytic</note>
    </ligand>
</feature>
<evidence type="ECO:0000313" key="9">
    <source>
        <dbReference type="Proteomes" id="UP001172457"/>
    </source>
</evidence>
<keyword evidence="5 6" id="KW-0408">Iron</keyword>
<evidence type="ECO:0000256" key="6">
    <source>
        <dbReference type="PIRSR" id="PIRSR604574-2"/>
    </source>
</evidence>
<dbReference type="FunFam" id="2.60.120.590:FF:000020">
    <property type="entry name" value="Alpha-ketoglutarate-dependent dioxygenase alkB"/>
    <property type="match status" value="1"/>
</dbReference>
<reference evidence="8" key="1">
    <citation type="submission" date="2023-03" db="EMBL/GenBank/DDBJ databases">
        <title>Chromosome-scale reference genome and RAD-based genetic map of yellow starthistle (Centaurea solstitialis) reveal putative structural variation and QTLs associated with invader traits.</title>
        <authorList>
            <person name="Reatini B."/>
            <person name="Cang F.A."/>
            <person name="Jiang Q."/>
            <person name="Mckibben M.T.W."/>
            <person name="Barker M.S."/>
            <person name="Rieseberg L.H."/>
            <person name="Dlugosch K.M."/>
        </authorList>
    </citation>
    <scope>NUCLEOTIDE SEQUENCE</scope>
    <source>
        <strain evidence="8">CAN-66</strain>
        <tissue evidence="8">Leaf</tissue>
    </source>
</reference>
<dbReference type="GO" id="GO:0008198">
    <property type="term" value="F:ferrous iron binding"/>
    <property type="evidence" value="ECO:0007669"/>
    <property type="project" value="TreeGrafter"/>
</dbReference>
<comment type="similarity">
    <text evidence="1">Belongs to the alkB family.</text>
</comment>
<evidence type="ECO:0000256" key="5">
    <source>
        <dbReference type="ARBA" id="ARBA00023004"/>
    </source>
</evidence>
<evidence type="ECO:0000256" key="4">
    <source>
        <dbReference type="ARBA" id="ARBA00023002"/>
    </source>
</evidence>
<dbReference type="EMBL" id="JARYMX010000004">
    <property type="protein sequence ID" value="KAJ9554531.1"/>
    <property type="molecule type" value="Genomic_DNA"/>
</dbReference>
<dbReference type="GO" id="GO:0005737">
    <property type="term" value="C:cytoplasm"/>
    <property type="evidence" value="ECO:0007669"/>
    <property type="project" value="TreeGrafter"/>
</dbReference>
<evidence type="ECO:0000259" key="7">
    <source>
        <dbReference type="PROSITE" id="PS51471"/>
    </source>
</evidence>
<dbReference type="AlphaFoldDB" id="A0AA38TG09"/>
<dbReference type="GO" id="GO:0035515">
    <property type="term" value="F:oxidative RNA demethylase activity"/>
    <property type="evidence" value="ECO:0007669"/>
    <property type="project" value="TreeGrafter"/>
</dbReference>
<protein>
    <recommendedName>
        <fullName evidence="7">Fe2OG dioxygenase domain-containing protein</fullName>
    </recommendedName>
</protein>
<sequence>MYGSESVNDDSERTAFRKTEKKYKLYYDPNTKSSKRKKQPRPVDLSEVIDFKSITESFDTTGDLPIGVSKLECHFDRPVFCLDDCPVWPSGLRRQVYALVREKEKFVHVCDGDMISSAGFYFIPAALSIEEQCRWIKESLVSFPQPPNRTNHNAFYGAIPDLFNAAKDRQLLVEDDKIAAEDNSTVSVRSHRWASSEELDSSLSGNTCKSISASVLLRKLRWSTLGLQFDWSKRSYNVSLPHNKIPDALCTLAKKMAAPAMSDGEEFQPEAAIVNYFGSGDMLGGHLDDMEADWSKPIVSMSLGCKAIFLLGGKSRNDQPLAMFLRSGDIVLMSGEARERFHGIPRIFTDTENAEIGHLEKQLSGKDDICYLEYIKTSRININIRQVY</sequence>
<keyword evidence="2 6" id="KW-0479">Metal-binding</keyword>
<dbReference type="GO" id="GO:0035513">
    <property type="term" value="P:oxidative RNA demethylation"/>
    <property type="evidence" value="ECO:0007669"/>
    <property type="project" value="TreeGrafter"/>
</dbReference>
<evidence type="ECO:0000313" key="8">
    <source>
        <dbReference type="EMBL" id="KAJ9554531.1"/>
    </source>
</evidence>
<dbReference type="PANTHER" id="PTHR16557">
    <property type="entry name" value="ALKYLATED DNA REPAIR PROTEIN ALKB-RELATED"/>
    <property type="match status" value="1"/>
</dbReference>
<keyword evidence="3" id="KW-0223">Dioxygenase</keyword>
<dbReference type="Pfam" id="PF13532">
    <property type="entry name" value="2OG-FeII_Oxy_2"/>
    <property type="match status" value="1"/>
</dbReference>
<evidence type="ECO:0000256" key="1">
    <source>
        <dbReference type="ARBA" id="ARBA00007879"/>
    </source>
</evidence>
<dbReference type="InterPro" id="IPR037151">
    <property type="entry name" value="AlkB-like_sf"/>
</dbReference>
<keyword evidence="9" id="KW-1185">Reference proteome</keyword>
<dbReference type="GO" id="GO:0035516">
    <property type="term" value="F:broad specificity oxidative DNA demethylase activity"/>
    <property type="evidence" value="ECO:0007669"/>
    <property type="project" value="TreeGrafter"/>
</dbReference>
<feature type="domain" description="Fe2OG dioxygenase" evidence="7">
    <location>
        <begin position="268"/>
        <end position="388"/>
    </location>
</feature>
<name>A0AA38TG09_9ASTR</name>
<proteinExistence type="inferred from homology"/>
<gene>
    <name evidence="8" type="ORF">OSB04_018576</name>
</gene>
<evidence type="ECO:0000256" key="2">
    <source>
        <dbReference type="ARBA" id="ARBA00022723"/>
    </source>
</evidence>
<feature type="binding site" evidence="6">
    <location>
        <position position="286"/>
    </location>
    <ligand>
        <name>Fe cation</name>
        <dbReference type="ChEBI" id="CHEBI:24875"/>
        <note>catalytic</note>
    </ligand>
</feature>
<dbReference type="PROSITE" id="PS51471">
    <property type="entry name" value="FE2OG_OXY"/>
    <property type="match status" value="1"/>
</dbReference>